<dbReference type="OrthoDB" id="20403at2759"/>
<dbReference type="AlphaFoldDB" id="A0A9N9AL55"/>
<sequence>MAERVTKKPKLSDNLLELKFMQRQTTKLLVKEAVSKANDKSSNSNSSIFEDDNVHWFAHYEDVEIGKPKMNVKYMPSYLSFTNSEVKKGRMTFGAKKEPEPVPGQLIKVTNGNNNNNNRKGLKRERMPPE</sequence>
<proteinExistence type="predicted"/>
<name>A0A9N9AL55_9GLOM</name>
<evidence type="ECO:0000256" key="1">
    <source>
        <dbReference type="SAM" id="MobiDB-lite"/>
    </source>
</evidence>
<evidence type="ECO:0000313" key="2">
    <source>
        <dbReference type="EMBL" id="CAG8533529.1"/>
    </source>
</evidence>
<accession>A0A9N9AL55</accession>
<feature type="region of interest" description="Disordered" evidence="1">
    <location>
        <begin position="95"/>
        <end position="130"/>
    </location>
</feature>
<comment type="caution">
    <text evidence="2">The sequence shown here is derived from an EMBL/GenBank/DDBJ whole genome shotgun (WGS) entry which is preliminary data.</text>
</comment>
<reference evidence="2" key="1">
    <citation type="submission" date="2021-06" db="EMBL/GenBank/DDBJ databases">
        <authorList>
            <person name="Kallberg Y."/>
            <person name="Tangrot J."/>
            <person name="Rosling A."/>
        </authorList>
    </citation>
    <scope>NUCLEOTIDE SEQUENCE</scope>
    <source>
        <strain evidence="2">AZ414A</strain>
    </source>
</reference>
<dbReference type="EMBL" id="CAJVPK010000626">
    <property type="protein sequence ID" value="CAG8533529.1"/>
    <property type="molecule type" value="Genomic_DNA"/>
</dbReference>
<organism evidence="2 3">
    <name type="scientific">Diversispora eburnea</name>
    <dbReference type="NCBI Taxonomy" id="1213867"/>
    <lineage>
        <taxon>Eukaryota</taxon>
        <taxon>Fungi</taxon>
        <taxon>Fungi incertae sedis</taxon>
        <taxon>Mucoromycota</taxon>
        <taxon>Glomeromycotina</taxon>
        <taxon>Glomeromycetes</taxon>
        <taxon>Diversisporales</taxon>
        <taxon>Diversisporaceae</taxon>
        <taxon>Diversispora</taxon>
    </lineage>
</organism>
<dbReference type="Pfam" id="PF10175">
    <property type="entry name" value="MPP6"/>
    <property type="match status" value="1"/>
</dbReference>
<gene>
    <name evidence="2" type="ORF">DEBURN_LOCUS6258</name>
</gene>
<evidence type="ECO:0000313" key="3">
    <source>
        <dbReference type="Proteomes" id="UP000789706"/>
    </source>
</evidence>
<protein>
    <submittedName>
        <fullName evidence="2">2727_t:CDS:1</fullName>
    </submittedName>
</protein>
<keyword evidence="3" id="KW-1185">Reference proteome</keyword>
<dbReference type="Proteomes" id="UP000789706">
    <property type="component" value="Unassembled WGS sequence"/>
</dbReference>